<organism evidence="6 7">
    <name type="scientific">Ditylenchus dipsaci</name>
    <dbReference type="NCBI Taxonomy" id="166011"/>
    <lineage>
        <taxon>Eukaryota</taxon>
        <taxon>Metazoa</taxon>
        <taxon>Ecdysozoa</taxon>
        <taxon>Nematoda</taxon>
        <taxon>Chromadorea</taxon>
        <taxon>Rhabditida</taxon>
        <taxon>Tylenchina</taxon>
        <taxon>Tylenchomorpha</taxon>
        <taxon>Sphaerularioidea</taxon>
        <taxon>Anguinidae</taxon>
        <taxon>Anguininae</taxon>
        <taxon>Ditylenchus</taxon>
    </lineage>
</organism>
<dbReference type="SUPFAM" id="SSF53649">
    <property type="entry name" value="Alkaline phosphatase-like"/>
    <property type="match status" value="1"/>
</dbReference>
<dbReference type="InterPro" id="IPR000425">
    <property type="entry name" value="MIP"/>
</dbReference>
<dbReference type="WBParaSite" id="jg14784.1">
    <property type="protein sequence ID" value="jg14784.1"/>
    <property type="gene ID" value="jg14784"/>
</dbReference>
<dbReference type="Gene3D" id="1.20.1080.10">
    <property type="entry name" value="Glycerol uptake facilitator protein"/>
    <property type="match status" value="1"/>
</dbReference>
<dbReference type="InterPro" id="IPR004245">
    <property type="entry name" value="DUF229"/>
</dbReference>
<evidence type="ECO:0000256" key="3">
    <source>
        <dbReference type="ARBA" id="ARBA00022989"/>
    </source>
</evidence>
<dbReference type="GO" id="GO:0015267">
    <property type="term" value="F:channel activity"/>
    <property type="evidence" value="ECO:0007669"/>
    <property type="project" value="InterPro"/>
</dbReference>
<keyword evidence="4 5" id="KW-0472">Membrane</keyword>
<protein>
    <submittedName>
        <fullName evidence="7">Iduronate 2-sulfatase</fullName>
    </submittedName>
</protein>
<dbReference type="SUPFAM" id="SSF81338">
    <property type="entry name" value="Aquaporin-like"/>
    <property type="match status" value="1"/>
</dbReference>
<dbReference type="GO" id="GO:0005615">
    <property type="term" value="C:extracellular space"/>
    <property type="evidence" value="ECO:0007669"/>
    <property type="project" value="TreeGrafter"/>
</dbReference>
<dbReference type="Proteomes" id="UP000887574">
    <property type="component" value="Unplaced"/>
</dbReference>
<reference evidence="7" key="1">
    <citation type="submission" date="2022-11" db="UniProtKB">
        <authorList>
            <consortium name="WormBaseParasite"/>
        </authorList>
    </citation>
    <scope>IDENTIFICATION</scope>
</reference>
<keyword evidence="3 5" id="KW-1133">Transmembrane helix</keyword>
<keyword evidence="6" id="KW-1185">Reference proteome</keyword>
<evidence type="ECO:0000313" key="6">
    <source>
        <dbReference type="Proteomes" id="UP000887574"/>
    </source>
</evidence>
<dbReference type="PANTHER" id="PTHR10974">
    <property type="entry name" value="FI08016P-RELATED"/>
    <property type="match status" value="1"/>
</dbReference>
<sequence>MGFGLNAGNAMNPARDFGPRLFTFLAGYGWEVFSYNNYGWFWVPIVCPMVGAIIGSWLYNQQDLLEKEILHQPCLNQSETKSFCLEHDITERAYISTTAVHPALECRLGNRDPWDAAILPFLNPQAKGPMADCKPTFEDLMSFSKPSSDKSSTLKIRSDKSDLECVLNDKSVWKNLYYQIFRQKLTNKMVEKQGFGVQLLVIDSISRNQVFRSMNATVFLLREEFEAIPFHYLNKNAVNSRPNAYSFLMGRQSENLPRSPLNDESIKQTTAGSTPRRAATNLWIMSSPSYTTPADHYMKPFQLRAGTFFPQKGLTWPGSLAHDDPNQLYHSDEQFYQLLKGMKSKLDNSFFILMGDHGPRFGAMRKTDMGQIEDNNPALFISLPKKLRQNADLIAIMKENSHQLISQHDVYATLLEIAKDSHKWNSTHWDSTHWPSPNHQDLPHPIHGSSLLHKLKQPRNCPSLLIPFEYCQCDWKFTHVVGSNKSNEISVKAVQQLAQAAVDHLNQLLINAKLNNVCAVLKISEKEGAVELKRFEQHQKANEDTSFSLTFLTEPADGHFRAYLQARFVKTNGPLELQPGSIRFLSDPFPRLNLYEKGKCAKDFPVLEAYCHCLTESSSGMIYTSKPVILFITFAFFNFLKNIKYL</sequence>
<evidence type="ECO:0000256" key="1">
    <source>
        <dbReference type="ARBA" id="ARBA00004141"/>
    </source>
</evidence>
<evidence type="ECO:0000256" key="5">
    <source>
        <dbReference type="SAM" id="Phobius"/>
    </source>
</evidence>
<proteinExistence type="predicted"/>
<dbReference type="InterPro" id="IPR017850">
    <property type="entry name" value="Alkaline_phosphatase_core_sf"/>
</dbReference>
<accession>A0A915D114</accession>
<dbReference type="InterPro" id="IPR023271">
    <property type="entry name" value="Aquaporin-like"/>
</dbReference>
<dbReference type="Pfam" id="PF02995">
    <property type="entry name" value="DUF229"/>
    <property type="match status" value="2"/>
</dbReference>
<dbReference type="Pfam" id="PF00230">
    <property type="entry name" value="MIP"/>
    <property type="match status" value="1"/>
</dbReference>
<evidence type="ECO:0000313" key="7">
    <source>
        <dbReference type="WBParaSite" id="jg14784.1"/>
    </source>
</evidence>
<feature type="transmembrane region" description="Helical" evidence="5">
    <location>
        <begin position="40"/>
        <end position="59"/>
    </location>
</feature>
<dbReference type="GO" id="GO:0016020">
    <property type="term" value="C:membrane"/>
    <property type="evidence" value="ECO:0007669"/>
    <property type="project" value="UniProtKB-SubCell"/>
</dbReference>
<evidence type="ECO:0000256" key="2">
    <source>
        <dbReference type="ARBA" id="ARBA00022692"/>
    </source>
</evidence>
<dbReference type="PANTHER" id="PTHR10974:SF75">
    <property type="entry name" value="SULFATASE DOMAIN-CONTAINING PROTEIN"/>
    <property type="match status" value="1"/>
</dbReference>
<dbReference type="AlphaFoldDB" id="A0A915D114"/>
<dbReference type="Gene3D" id="3.40.720.10">
    <property type="entry name" value="Alkaline Phosphatase, subunit A"/>
    <property type="match status" value="1"/>
</dbReference>
<comment type="subcellular location">
    <subcellularLocation>
        <location evidence="1">Membrane</location>
        <topology evidence="1">Multi-pass membrane protein</topology>
    </subcellularLocation>
</comment>
<name>A0A915D114_9BILA</name>
<evidence type="ECO:0000256" key="4">
    <source>
        <dbReference type="ARBA" id="ARBA00023136"/>
    </source>
</evidence>
<keyword evidence="2 5" id="KW-0812">Transmembrane</keyword>